<dbReference type="Pfam" id="PF01546">
    <property type="entry name" value="Peptidase_M20"/>
    <property type="match status" value="1"/>
</dbReference>
<dbReference type="Proteomes" id="UP000184241">
    <property type="component" value="Unassembled WGS sequence"/>
</dbReference>
<dbReference type="PANTHER" id="PTHR30575">
    <property type="entry name" value="PEPTIDASE M20"/>
    <property type="match status" value="1"/>
</dbReference>
<evidence type="ECO:0000313" key="2">
    <source>
        <dbReference type="EMBL" id="SHI85361.1"/>
    </source>
</evidence>
<dbReference type="SUPFAM" id="SSF53187">
    <property type="entry name" value="Zn-dependent exopeptidases"/>
    <property type="match status" value="1"/>
</dbReference>
<dbReference type="InterPro" id="IPR052030">
    <property type="entry name" value="Peptidase_M20/M20A_hydrolases"/>
</dbReference>
<dbReference type="AlphaFoldDB" id="A0A1M6EIT7"/>
<dbReference type="Gene3D" id="3.30.70.360">
    <property type="match status" value="1"/>
</dbReference>
<dbReference type="InterPro" id="IPR011650">
    <property type="entry name" value="Peptidase_M20_dimer"/>
</dbReference>
<dbReference type="Pfam" id="PF07687">
    <property type="entry name" value="M20_dimer"/>
    <property type="match status" value="1"/>
</dbReference>
<dbReference type="GO" id="GO:0046657">
    <property type="term" value="P:folic acid catabolic process"/>
    <property type="evidence" value="ECO:0007669"/>
    <property type="project" value="TreeGrafter"/>
</dbReference>
<dbReference type="GO" id="GO:0005737">
    <property type="term" value="C:cytoplasm"/>
    <property type="evidence" value="ECO:0007669"/>
    <property type="project" value="TreeGrafter"/>
</dbReference>
<protein>
    <submittedName>
        <fullName evidence="2">Amidohydrolase</fullName>
    </submittedName>
</protein>
<dbReference type="InterPro" id="IPR017439">
    <property type="entry name" value="Amidohydrolase"/>
</dbReference>
<gene>
    <name evidence="2" type="ORF">SAMN02745941_04455</name>
</gene>
<organism evidence="2 3">
    <name type="scientific">Clostridium intestinale DSM 6191</name>
    <dbReference type="NCBI Taxonomy" id="1121320"/>
    <lineage>
        <taxon>Bacteria</taxon>
        <taxon>Bacillati</taxon>
        <taxon>Bacillota</taxon>
        <taxon>Clostridia</taxon>
        <taxon>Eubacteriales</taxon>
        <taxon>Clostridiaceae</taxon>
        <taxon>Clostridium</taxon>
    </lineage>
</organism>
<sequence length="444" mass="48604">MDKVEQKIIEVIDENKQVIIEFARDIYKNAELGYKETRTAEKVKEILSKNTKVLKDNLAITGVKGYLKELNDDDINIALIGELDAIVCPGHVYANKSTGASHSCGHHAQLAGIIGASIALAHEEIINNIEGNVIFFGVPSEEYGEIEFKNSLKDKNLIKYGGGKSELIRIGEFDDVDIAVVHHTRPGETDVIVGDSSSNGFLSKLIKYRGKASHAAGTPHLGINALNAANIGLNALSYQRETFKDEDSVRVHPIITKGGNLVNVVPDEAVIETLVRGKSIEAILDADRKVNRSFKSGAIAIGAEIEITTLPGYLPVIPLKPSEIIINIAKEVIPNGEIRKTEIGSHMAGSTDVGDLTHIIPVLKFETGGVNGALHSEDFNVVDEEVSYIVTAKIMALTAYRLLKEKASEAKKIKDEFKPKFTIKEYVNYMDKLENTFKGDYKNE</sequence>
<feature type="domain" description="Peptidase M20 dimerisation" evidence="1">
    <location>
        <begin position="200"/>
        <end position="282"/>
    </location>
</feature>
<accession>A0A1M6EIT7</accession>
<dbReference type="InterPro" id="IPR002933">
    <property type="entry name" value="Peptidase_M20"/>
</dbReference>
<dbReference type="PANTHER" id="PTHR30575:SF3">
    <property type="entry name" value="PEPTIDASE M20 DIMERISATION DOMAIN-CONTAINING PROTEIN"/>
    <property type="match status" value="1"/>
</dbReference>
<dbReference type="GO" id="GO:0016805">
    <property type="term" value="F:dipeptidase activity"/>
    <property type="evidence" value="ECO:0007669"/>
    <property type="project" value="TreeGrafter"/>
</dbReference>
<keyword evidence="2" id="KW-0378">Hydrolase</keyword>
<reference evidence="2 3" key="1">
    <citation type="submission" date="2016-11" db="EMBL/GenBank/DDBJ databases">
        <authorList>
            <person name="Jaros S."/>
            <person name="Januszkiewicz K."/>
            <person name="Wedrychowicz H."/>
        </authorList>
    </citation>
    <scope>NUCLEOTIDE SEQUENCE [LARGE SCALE GENOMIC DNA]</scope>
    <source>
        <strain evidence="2 3">DSM 6191</strain>
    </source>
</reference>
<dbReference type="Gene3D" id="3.40.630.10">
    <property type="entry name" value="Zn peptidases"/>
    <property type="match status" value="1"/>
</dbReference>
<evidence type="ECO:0000259" key="1">
    <source>
        <dbReference type="Pfam" id="PF07687"/>
    </source>
</evidence>
<name>A0A1M6EIT7_9CLOT</name>
<proteinExistence type="predicted"/>
<dbReference type="NCBIfam" id="TIGR01891">
    <property type="entry name" value="amidohydrolases"/>
    <property type="match status" value="1"/>
</dbReference>
<dbReference type="RefSeq" id="WP_073022737.1">
    <property type="nucleotide sequence ID" value="NZ_FQXU01000022.1"/>
</dbReference>
<dbReference type="SUPFAM" id="SSF55031">
    <property type="entry name" value="Bacterial exopeptidase dimerisation domain"/>
    <property type="match status" value="1"/>
</dbReference>
<dbReference type="GO" id="GO:0071713">
    <property type="term" value="F:para-aminobenzoyl-glutamate hydrolase activity"/>
    <property type="evidence" value="ECO:0007669"/>
    <property type="project" value="TreeGrafter"/>
</dbReference>
<dbReference type="InterPro" id="IPR036264">
    <property type="entry name" value="Bact_exopeptidase_dim_dom"/>
</dbReference>
<dbReference type="EMBL" id="FQXU01000022">
    <property type="protein sequence ID" value="SHI85361.1"/>
    <property type="molecule type" value="Genomic_DNA"/>
</dbReference>
<evidence type="ECO:0000313" key="3">
    <source>
        <dbReference type="Proteomes" id="UP000184241"/>
    </source>
</evidence>